<comment type="caution">
    <text evidence="2">The sequence shown here is derived from an EMBL/GenBank/DDBJ whole genome shotgun (WGS) entry which is preliminary data.</text>
</comment>
<reference evidence="2 3" key="1">
    <citation type="journal article" date="2013" name="Curr. Biol.">
        <title>The Genome of the Foraminiferan Reticulomyxa filosa.</title>
        <authorList>
            <person name="Glockner G."/>
            <person name="Hulsmann N."/>
            <person name="Schleicher M."/>
            <person name="Noegel A.A."/>
            <person name="Eichinger L."/>
            <person name="Gallinger C."/>
            <person name="Pawlowski J."/>
            <person name="Sierra R."/>
            <person name="Euteneuer U."/>
            <person name="Pillet L."/>
            <person name="Moustafa A."/>
            <person name="Platzer M."/>
            <person name="Groth M."/>
            <person name="Szafranski K."/>
            <person name="Schliwa M."/>
        </authorList>
    </citation>
    <scope>NUCLEOTIDE SEQUENCE [LARGE SCALE GENOMIC DNA]</scope>
</reference>
<feature type="region of interest" description="Disordered" evidence="1">
    <location>
        <begin position="116"/>
        <end position="136"/>
    </location>
</feature>
<feature type="compositionally biased region" description="Low complexity" evidence="1">
    <location>
        <begin position="21"/>
        <end position="30"/>
    </location>
</feature>
<name>X6MNI6_RETFI</name>
<feature type="non-terminal residue" evidence="2">
    <location>
        <position position="1"/>
    </location>
</feature>
<gene>
    <name evidence="2" type="ORF">RFI_22380</name>
</gene>
<sequence length="136" mass="15842">TWDNTKDKSEEEDKKKKKKTTTTTIDATILTKRHKRRAQVTKGTQKGLETETALGRRLTTSYEKAQHQRRKEVPDPYFGSWDDDGTTWERRRNYEQMAFLQQIANEPKVFAGKLGEDVKADEKEPTSTIPSKTYLF</sequence>
<organism evidence="2 3">
    <name type="scientific">Reticulomyxa filosa</name>
    <dbReference type="NCBI Taxonomy" id="46433"/>
    <lineage>
        <taxon>Eukaryota</taxon>
        <taxon>Sar</taxon>
        <taxon>Rhizaria</taxon>
        <taxon>Retaria</taxon>
        <taxon>Foraminifera</taxon>
        <taxon>Monothalamids</taxon>
        <taxon>Reticulomyxidae</taxon>
        <taxon>Reticulomyxa</taxon>
    </lineage>
</organism>
<dbReference type="Proteomes" id="UP000023152">
    <property type="component" value="Unassembled WGS sequence"/>
</dbReference>
<feature type="region of interest" description="Disordered" evidence="1">
    <location>
        <begin position="1"/>
        <end position="79"/>
    </location>
</feature>
<feature type="compositionally biased region" description="Basic and acidic residues" evidence="1">
    <location>
        <begin position="1"/>
        <end position="14"/>
    </location>
</feature>
<keyword evidence="3" id="KW-1185">Reference proteome</keyword>
<evidence type="ECO:0000313" key="2">
    <source>
        <dbReference type="EMBL" id="ETO14987.1"/>
    </source>
</evidence>
<feature type="compositionally biased region" description="Basic and acidic residues" evidence="1">
    <location>
        <begin position="116"/>
        <end position="125"/>
    </location>
</feature>
<evidence type="ECO:0000256" key="1">
    <source>
        <dbReference type="SAM" id="MobiDB-lite"/>
    </source>
</evidence>
<accession>X6MNI6</accession>
<dbReference type="AlphaFoldDB" id="X6MNI6"/>
<protein>
    <submittedName>
        <fullName evidence="2">Uncharacterized protein</fullName>
    </submittedName>
</protein>
<feature type="compositionally biased region" description="Polar residues" evidence="1">
    <location>
        <begin position="126"/>
        <end position="136"/>
    </location>
</feature>
<evidence type="ECO:0000313" key="3">
    <source>
        <dbReference type="Proteomes" id="UP000023152"/>
    </source>
</evidence>
<proteinExistence type="predicted"/>
<dbReference type="EMBL" id="ASPP01019576">
    <property type="protein sequence ID" value="ETO14987.1"/>
    <property type="molecule type" value="Genomic_DNA"/>
</dbReference>